<evidence type="ECO:0000256" key="1">
    <source>
        <dbReference type="ARBA" id="ARBA00004651"/>
    </source>
</evidence>
<organism evidence="9 10">
    <name type="scientific">Fodinibius salsisoli</name>
    <dbReference type="NCBI Taxonomy" id="2820877"/>
    <lineage>
        <taxon>Bacteria</taxon>
        <taxon>Pseudomonadati</taxon>
        <taxon>Balneolota</taxon>
        <taxon>Balneolia</taxon>
        <taxon>Balneolales</taxon>
        <taxon>Balneolaceae</taxon>
        <taxon>Fodinibius</taxon>
    </lineage>
</organism>
<dbReference type="RefSeq" id="WP_265767145.1">
    <property type="nucleotide sequence ID" value="NZ_JAGGJA010000012.1"/>
</dbReference>
<dbReference type="Gene3D" id="3.30.460.20">
    <property type="entry name" value="CorA soluble domain-like"/>
    <property type="match status" value="1"/>
</dbReference>
<name>A0ABT3PRA4_9BACT</name>
<dbReference type="InterPro" id="IPR002523">
    <property type="entry name" value="MgTranspt_CorA/ZnTranspt_ZntB"/>
</dbReference>
<evidence type="ECO:0000256" key="6">
    <source>
        <dbReference type="ARBA" id="ARBA00022989"/>
    </source>
</evidence>
<keyword evidence="8" id="KW-0406">Ion transport</keyword>
<evidence type="ECO:0000256" key="8">
    <source>
        <dbReference type="RuleBase" id="RU362010"/>
    </source>
</evidence>
<dbReference type="CDD" id="cd12828">
    <property type="entry name" value="TmCorA-like_1"/>
    <property type="match status" value="1"/>
</dbReference>
<dbReference type="InterPro" id="IPR045863">
    <property type="entry name" value="CorA_TM1_TM2"/>
</dbReference>
<keyword evidence="8" id="KW-0460">Magnesium</keyword>
<comment type="subcellular location">
    <subcellularLocation>
        <location evidence="1">Cell membrane</location>
        <topology evidence="1">Multi-pass membrane protein</topology>
    </subcellularLocation>
    <subcellularLocation>
        <location evidence="8">Membrane</location>
        <topology evidence="8">Multi-pass membrane protein</topology>
    </subcellularLocation>
</comment>
<accession>A0ABT3PRA4</accession>
<comment type="similarity">
    <text evidence="2 8">Belongs to the CorA metal ion transporter (MIT) (TC 1.A.35) family.</text>
</comment>
<evidence type="ECO:0000313" key="10">
    <source>
        <dbReference type="Proteomes" id="UP001207918"/>
    </source>
</evidence>
<keyword evidence="5 8" id="KW-0812">Transmembrane</keyword>
<evidence type="ECO:0000256" key="7">
    <source>
        <dbReference type="ARBA" id="ARBA00023136"/>
    </source>
</evidence>
<dbReference type="SUPFAM" id="SSF143865">
    <property type="entry name" value="CorA soluble domain-like"/>
    <property type="match status" value="1"/>
</dbReference>
<dbReference type="NCBIfam" id="TIGR00383">
    <property type="entry name" value="corA"/>
    <property type="match status" value="1"/>
</dbReference>
<keyword evidence="3 8" id="KW-0813">Transport</keyword>
<dbReference type="Pfam" id="PF01544">
    <property type="entry name" value="CorA"/>
    <property type="match status" value="1"/>
</dbReference>
<dbReference type="Gene3D" id="1.20.58.340">
    <property type="entry name" value="Magnesium transport protein CorA, transmembrane region"/>
    <property type="match status" value="2"/>
</dbReference>
<dbReference type="EMBL" id="JAGGJA010000012">
    <property type="protein sequence ID" value="MCW9708360.1"/>
    <property type="molecule type" value="Genomic_DNA"/>
</dbReference>
<feature type="transmembrane region" description="Helical" evidence="8">
    <location>
        <begin position="347"/>
        <end position="367"/>
    </location>
</feature>
<evidence type="ECO:0000256" key="4">
    <source>
        <dbReference type="ARBA" id="ARBA00022475"/>
    </source>
</evidence>
<evidence type="ECO:0000256" key="3">
    <source>
        <dbReference type="ARBA" id="ARBA00022448"/>
    </source>
</evidence>
<comment type="function">
    <text evidence="8">Mediates influx of magnesium ions.</text>
</comment>
<protein>
    <recommendedName>
        <fullName evidence="8">Magnesium transport protein CorA</fullName>
    </recommendedName>
</protein>
<comment type="caution">
    <text evidence="9">The sequence shown here is derived from an EMBL/GenBank/DDBJ whole genome shotgun (WGS) entry which is preliminary data.</text>
</comment>
<dbReference type="PANTHER" id="PTHR46494:SF1">
    <property type="entry name" value="CORA FAMILY METAL ION TRANSPORTER (EUROFUNG)"/>
    <property type="match status" value="1"/>
</dbReference>
<keyword evidence="4 8" id="KW-1003">Cell membrane</keyword>
<evidence type="ECO:0000313" key="9">
    <source>
        <dbReference type="EMBL" id="MCW9708360.1"/>
    </source>
</evidence>
<feature type="transmembrane region" description="Helical" evidence="8">
    <location>
        <begin position="306"/>
        <end position="327"/>
    </location>
</feature>
<reference evidence="9 10" key="1">
    <citation type="submission" date="2021-03" db="EMBL/GenBank/DDBJ databases">
        <title>Aliifodinibius sp. nov., a new bacterium isolated from saline soil.</title>
        <authorList>
            <person name="Galisteo C."/>
            <person name="De La Haba R."/>
            <person name="Sanchez-Porro C."/>
            <person name="Ventosa A."/>
        </authorList>
    </citation>
    <scope>NUCLEOTIDE SEQUENCE [LARGE SCALE GENOMIC DNA]</scope>
    <source>
        <strain evidence="9 10">1BSP15-2V2</strain>
    </source>
</reference>
<sequence length="373" mass="43781">MPDKRSLRSWLPNKRAIRSQKPGTAPGTVDYMGIQKVDEVYIHLLDYDATHVDKLSVTEIEECRPYLEEPTKTWINVTGLHDVEKLKRIWSYFDLHPLIQEDIVNTGQRPKVESYENCIFFVLRMFSYSVEEKALQSEQISIVLGPNYVLSFQETDNNYFKPILDRLENKAGRIRNHPTDYMAYALIDTIVDHYFTVIQQVGDEIERMEDLLFEDKEEEDNGILQQIHNIRREIVYFRKSTWPLRDALNTAIRDESDLISDNTKLFLRDVHDHMIQVIDSVENYRDLVLSLHDLYMSNISNRMNEIMKVLTIIATIFIPLTFVAGIYGMNFNPEASPYNMPELSYYWGYPVAWAVMLVSAGSMVYYFKRKGWL</sequence>
<gene>
    <name evidence="8 9" type="primary">corA</name>
    <name evidence="9" type="ORF">J6I44_15950</name>
</gene>
<keyword evidence="10" id="KW-1185">Reference proteome</keyword>
<dbReference type="Proteomes" id="UP001207918">
    <property type="component" value="Unassembled WGS sequence"/>
</dbReference>
<dbReference type="SUPFAM" id="SSF144083">
    <property type="entry name" value="Magnesium transport protein CorA, transmembrane region"/>
    <property type="match status" value="1"/>
</dbReference>
<proteinExistence type="inferred from homology"/>
<dbReference type="InterPro" id="IPR004488">
    <property type="entry name" value="Mg/Co-transport_prot_CorA"/>
</dbReference>
<evidence type="ECO:0000256" key="5">
    <source>
        <dbReference type="ARBA" id="ARBA00022692"/>
    </source>
</evidence>
<evidence type="ECO:0000256" key="2">
    <source>
        <dbReference type="ARBA" id="ARBA00009765"/>
    </source>
</evidence>
<dbReference type="InterPro" id="IPR045861">
    <property type="entry name" value="CorA_cytoplasmic_dom"/>
</dbReference>
<dbReference type="PANTHER" id="PTHR46494">
    <property type="entry name" value="CORA FAMILY METAL ION TRANSPORTER (EUROFUNG)"/>
    <property type="match status" value="1"/>
</dbReference>
<keyword evidence="6 8" id="KW-1133">Transmembrane helix</keyword>
<keyword evidence="7 8" id="KW-0472">Membrane</keyword>